<dbReference type="Proteomes" id="UP001565471">
    <property type="component" value="Unassembled WGS sequence"/>
</dbReference>
<keyword evidence="3" id="KW-1185">Reference proteome</keyword>
<name>A0ABV4F4B5_BRAEL</name>
<gene>
    <name evidence="2" type="ORF">ABIF29_004940</name>
</gene>
<sequence length="153" mass="17103">MRRLRGLREQRRLRISSQLAAILLLSLPLAGCLTSDDGSGPTTFTDDRGVANQPFPDRYRDQILAFMRTYLNNPVGVREAAIAEPAQRTVGGRLRYVVCLRYSAKDTDGNYRPARERGVLFVDGRLDRILDNPAEPCAGASYAAFPELEKMSR</sequence>
<proteinExistence type="predicted"/>
<comment type="caution">
    <text evidence="2">The sequence shown here is derived from an EMBL/GenBank/DDBJ whole genome shotgun (WGS) entry which is preliminary data.</text>
</comment>
<evidence type="ECO:0000313" key="3">
    <source>
        <dbReference type="Proteomes" id="UP001565471"/>
    </source>
</evidence>
<evidence type="ECO:0000256" key="1">
    <source>
        <dbReference type="SAM" id="SignalP"/>
    </source>
</evidence>
<dbReference type="EMBL" id="JBGBZA010000002">
    <property type="protein sequence ID" value="MEY9318141.1"/>
    <property type="molecule type" value="Genomic_DNA"/>
</dbReference>
<reference evidence="2 3" key="1">
    <citation type="submission" date="2024-07" db="EMBL/GenBank/DDBJ databases">
        <title>Genomic Encyclopedia of Type Strains, Phase V (KMG-V): Genome sequencing to study the core and pangenomes of soil and plant-associated prokaryotes.</title>
        <authorList>
            <person name="Whitman W."/>
        </authorList>
    </citation>
    <scope>NUCLEOTIDE SEQUENCE [LARGE SCALE GENOMIC DNA]</scope>
    <source>
        <strain evidence="2 3">USDA 415</strain>
    </source>
</reference>
<evidence type="ECO:0000313" key="2">
    <source>
        <dbReference type="EMBL" id="MEY9318141.1"/>
    </source>
</evidence>
<feature type="chain" id="PRO_5047223156" evidence="1">
    <location>
        <begin position="31"/>
        <end position="153"/>
    </location>
</feature>
<protein>
    <submittedName>
        <fullName evidence="2">Uncharacterized protein</fullName>
    </submittedName>
</protein>
<accession>A0ABV4F4B5</accession>
<feature type="signal peptide" evidence="1">
    <location>
        <begin position="1"/>
        <end position="30"/>
    </location>
</feature>
<organism evidence="2 3">
    <name type="scientific">Bradyrhizobium elkanii</name>
    <dbReference type="NCBI Taxonomy" id="29448"/>
    <lineage>
        <taxon>Bacteria</taxon>
        <taxon>Pseudomonadati</taxon>
        <taxon>Pseudomonadota</taxon>
        <taxon>Alphaproteobacteria</taxon>
        <taxon>Hyphomicrobiales</taxon>
        <taxon>Nitrobacteraceae</taxon>
        <taxon>Bradyrhizobium</taxon>
    </lineage>
</organism>
<keyword evidence="1" id="KW-0732">Signal</keyword>